<dbReference type="InterPro" id="IPR036188">
    <property type="entry name" value="FAD/NAD-bd_sf"/>
</dbReference>
<dbReference type="PANTHER" id="PTHR43755">
    <property type="match status" value="1"/>
</dbReference>
<reference evidence="2 3" key="1">
    <citation type="submission" date="2023-11" db="EMBL/GenBank/DDBJ databases">
        <authorList>
            <person name="Xu M."/>
            <person name="Jiang T."/>
        </authorList>
    </citation>
    <scope>NUCLEOTIDE SEQUENCE [LARGE SCALE GENOMIC DNA]</scope>
    <source>
        <strain evidence="2 3">SD</strain>
    </source>
</reference>
<dbReference type="EMBL" id="JAXAVX010000005">
    <property type="protein sequence ID" value="MDX8152401.1"/>
    <property type="molecule type" value="Genomic_DNA"/>
</dbReference>
<organism evidence="2 3">
    <name type="scientific">Patulibacter brassicae</name>
    <dbReference type="NCBI Taxonomy" id="1705717"/>
    <lineage>
        <taxon>Bacteria</taxon>
        <taxon>Bacillati</taxon>
        <taxon>Actinomycetota</taxon>
        <taxon>Thermoleophilia</taxon>
        <taxon>Solirubrobacterales</taxon>
        <taxon>Patulibacteraceae</taxon>
        <taxon>Patulibacter</taxon>
    </lineage>
</organism>
<dbReference type="PANTHER" id="PTHR43755:SF1">
    <property type="entry name" value="FAD-DEPENDENT PYRIDINE NUCLEOTIDE-DISULPHIDE OXIDOREDUCTASE"/>
    <property type="match status" value="1"/>
</dbReference>
<comment type="caution">
    <text evidence="2">The sequence shown here is derived from an EMBL/GenBank/DDBJ whole genome shotgun (WGS) entry which is preliminary data.</text>
</comment>
<evidence type="ECO:0000313" key="2">
    <source>
        <dbReference type="EMBL" id="MDX8152401.1"/>
    </source>
</evidence>
<dbReference type="SUPFAM" id="SSF51905">
    <property type="entry name" value="FAD/NAD(P)-binding domain"/>
    <property type="match status" value="1"/>
</dbReference>
<dbReference type="RefSeq" id="WP_319954554.1">
    <property type="nucleotide sequence ID" value="NZ_JAXAVX010000005.1"/>
</dbReference>
<protein>
    <submittedName>
        <fullName evidence="2">FAD-dependent oxidoreductase</fullName>
    </submittedName>
</protein>
<gene>
    <name evidence="2" type="ORF">SK069_12405</name>
</gene>
<accession>A0ABU4VN83</accession>
<dbReference type="Proteomes" id="UP001277761">
    <property type="component" value="Unassembled WGS sequence"/>
</dbReference>
<dbReference type="InterPro" id="IPR052541">
    <property type="entry name" value="SQRD"/>
</dbReference>
<dbReference type="InterPro" id="IPR023753">
    <property type="entry name" value="FAD/NAD-binding_dom"/>
</dbReference>
<evidence type="ECO:0000313" key="3">
    <source>
        <dbReference type="Proteomes" id="UP001277761"/>
    </source>
</evidence>
<keyword evidence="3" id="KW-1185">Reference proteome</keyword>
<dbReference type="Pfam" id="PF07992">
    <property type="entry name" value="Pyr_redox_2"/>
    <property type="match status" value="1"/>
</dbReference>
<sequence>MLPTAVPDRRAPGARTDVLVAGGGTAALELLLALEARLGGAARVTLVTHDARYHHRPLAAYGGAVPDATTVLRLDELTAEHGAGFVNDALAAVEQGPDGAPVARTVSGGRIACRALALAVGSRADRVLPGAIPLGARDGAGRLRALADEVRAGAVRRVAVVVPSGVSWTLPAYECALLLQHAGAAHDVEVGVLTGEHRPMAVFGEAISATLATLLRRRGIELRTRTRAEAFSDGRLWVPLEPTIAVDAVVAMPHLAGPATPGVPADAEGFATVDDRGRVVALDEDDDPVDGLWAIGDGADHPVKQGGLAVAQAETAAADIASWLGAGDGTPPPDGTRVLRAALLDGAGTLYLRADREDGGWRSTVSREPLWWPPTKIAGGRLAELLAGPTAPRPAPVA</sequence>
<name>A0ABU4VN83_9ACTN</name>
<proteinExistence type="predicted"/>
<feature type="domain" description="FAD/NAD(P)-binding" evidence="1">
    <location>
        <begin position="17"/>
        <end position="310"/>
    </location>
</feature>
<dbReference type="Gene3D" id="3.50.50.60">
    <property type="entry name" value="FAD/NAD(P)-binding domain"/>
    <property type="match status" value="2"/>
</dbReference>
<evidence type="ECO:0000259" key="1">
    <source>
        <dbReference type="Pfam" id="PF07992"/>
    </source>
</evidence>